<comment type="similarity">
    <text evidence="2">Belongs to the DODA-type extradiol aromatic ring-opening dioxygenase family.</text>
</comment>
<dbReference type="EC" id="1.13.11.29" evidence="7"/>
<dbReference type="NCBIfam" id="NF007914">
    <property type="entry name" value="PRK10628.1"/>
    <property type="match status" value="1"/>
</dbReference>
<comment type="cofactor">
    <cofactor evidence="1">
        <name>Zn(2+)</name>
        <dbReference type="ChEBI" id="CHEBI:29105"/>
    </cofactor>
</comment>
<dbReference type="SUPFAM" id="SSF53213">
    <property type="entry name" value="LigB-like"/>
    <property type="match status" value="1"/>
</dbReference>
<reference evidence="7" key="1">
    <citation type="submission" date="2019-08" db="EMBL/GenBank/DDBJ databases">
        <authorList>
            <person name="Kucharzyk K."/>
            <person name="Murdoch R.W."/>
            <person name="Higgins S."/>
            <person name="Loffler F."/>
        </authorList>
    </citation>
    <scope>NUCLEOTIDE SEQUENCE</scope>
</reference>
<keyword evidence="5 7" id="KW-0560">Oxidoreductase</keyword>
<name>A0A644W4P4_9ZZZZ</name>
<dbReference type="AlphaFoldDB" id="A0A644W4P4"/>
<evidence type="ECO:0000259" key="6">
    <source>
        <dbReference type="Pfam" id="PF02900"/>
    </source>
</evidence>
<dbReference type="PIRSF" id="PIRSF006157">
    <property type="entry name" value="Doxgns_DODA"/>
    <property type="match status" value="1"/>
</dbReference>
<dbReference type="CDD" id="cd07363">
    <property type="entry name" value="45_DOPA_Dioxygenase"/>
    <property type="match status" value="1"/>
</dbReference>
<keyword evidence="3" id="KW-0479">Metal-binding</keyword>
<evidence type="ECO:0000256" key="1">
    <source>
        <dbReference type="ARBA" id="ARBA00001947"/>
    </source>
</evidence>
<comment type="caution">
    <text evidence="7">The sequence shown here is derived from an EMBL/GenBank/DDBJ whole genome shotgun (WGS) entry which is preliminary data.</text>
</comment>
<dbReference type="Pfam" id="PF02900">
    <property type="entry name" value="LigB"/>
    <property type="match status" value="1"/>
</dbReference>
<evidence type="ECO:0000256" key="2">
    <source>
        <dbReference type="ARBA" id="ARBA00007581"/>
    </source>
</evidence>
<dbReference type="InterPro" id="IPR004183">
    <property type="entry name" value="Xdiol_dOase_suB"/>
</dbReference>
<dbReference type="GO" id="GO:0008198">
    <property type="term" value="F:ferrous iron binding"/>
    <property type="evidence" value="ECO:0007669"/>
    <property type="project" value="InterPro"/>
</dbReference>
<gene>
    <name evidence="7" type="primary">ygiD_13</name>
    <name evidence="7" type="ORF">SDC9_44926</name>
</gene>
<dbReference type="EMBL" id="VSSQ01000625">
    <property type="protein sequence ID" value="MPL98719.1"/>
    <property type="molecule type" value="Genomic_DNA"/>
</dbReference>
<feature type="domain" description="Extradiol ring-cleavage dioxygenase class III enzyme subunit B" evidence="6">
    <location>
        <begin position="32"/>
        <end position="253"/>
    </location>
</feature>
<dbReference type="GO" id="GO:0008270">
    <property type="term" value="F:zinc ion binding"/>
    <property type="evidence" value="ECO:0007669"/>
    <property type="project" value="InterPro"/>
</dbReference>
<organism evidence="7">
    <name type="scientific">bioreactor metagenome</name>
    <dbReference type="NCBI Taxonomy" id="1076179"/>
    <lineage>
        <taxon>unclassified sequences</taxon>
        <taxon>metagenomes</taxon>
        <taxon>ecological metagenomes</taxon>
    </lineage>
</organism>
<evidence type="ECO:0000313" key="7">
    <source>
        <dbReference type="EMBL" id="MPL98719.1"/>
    </source>
</evidence>
<protein>
    <submittedName>
        <fullName evidence="7">4,5-DOPA dioxygenase extradiol</fullName>
        <ecNumber evidence="7">1.13.11.29</ecNumber>
    </submittedName>
</protein>
<evidence type="ECO:0000256" key="5">
    <source>
        <dbReference type="ARBA" id="ARBA00023002"/>
    </source>
</evidence>
<dbReference type="PANTHER" id="PTHR30096:SF0">
    <property type="entry name" value="4,5-DOPA DIOXYGENASE EXTRADIOL-LIKE PROTEIN"/>
    <property type="match status" value="1"/>
</dbReference>
<dbReference type="GO" id="GO:0050297">
    <property type="term" value="F:stizolobate synthase activity"/>
    <property type="evidence" value="ECO:0007669"/>
    <property type="project" value="UniProtKB-EC"/>
</dbReference>
<dbReference type="InterPro" id="IPR014436">
    <property type="entry name" value="Extradiol_dOase_DODA"/>
</dbReference>
<sequence>MDKMPVLFIGHGSPMNAIEDNAITQQWKMLGKAIPRPKAILSISAHWYTGGSFVQDLEQPEQIYDMYGFPAQLYEVKYPVSGSPVLSRRVKELLGLAVSVDNSWGIDHGTWSVLVHLYPACDIPVVQLSINNNLTPQEYFAMGQALQPLRNEGILILGSGNIVHNLSMIDWNNAGGFSWADDFDKWVQKCIVEKDLDRFFQYTKQPHAWQAVPTSEHLAPLFYCLGAVQDSKYNLRIINDVRVLGSMSMTSYMFEN</sequence>
<dbReference type="PANTHER" id="PTHR30096">
    <property type="entry name" value="4,5-DOPA DIOXYGENASE EXTRADIOL-LIKE PROTEIN"/>
    <property type="match status" value="1"/>
</dbReference>
<evidence type="ECO:0000256" key="4">
    <source>
        <dbReference type="ARBA" id="ARBA00022833"/>
    </source>
</evidence>
<keyword evidence="7" id="KW-0223">Dioxygenase</keyword>
<keyword evidence="4" id="KW-0862">Zinc</keyword>
<evidence type="ECO:0000256" key="3">
    <source>
        <dbReference type="ARBA" id="ARBA00022723"/>
    </source>
</evidence>
<dbReference type="Gene3D" id="3.40.830.10">
    <property type="entry name" value="LigB-like"/>
    <property type="match status" value="1"/>
</dbReference>
<proteinExistence type="inferred from homology"/>
<accession>A0A644W4P4</accession>